<feature type="transmembrane region" description="Helical" evidence="6">
    <location>
        <begin position="104"/>
        <end position="125"/>
    </location>
</feature>
<dbReference type="EMBL" id="CP006763">
    <property type="protein sequence ID" value="AGY77084.2"/>
    <property type="molecule type" value="Genomic_DNA"/>
</dbReference>
<reference evidence="8" key="1">
    <citation type="journal article" date="2014" name="Biotechnol. Biofuels">
        <title>Comparison of single-molecule sequencing and hybrid approaches for finishing the genome of Clostridium autoethanogenum and analysis of CRISPR systems in industrial relevant Clostridia.</title>
        <authorList>
            <person name="Brown S.D."/>
            <person name="Nagaraju S."/>
            <person name="Utturkar S."/>
            <person name="De Tissera S."/>
            <person name="Segovia S."/>
            <person name="Mitchell W."/>
            <person name="Land M.L."/>
            <person name="Dassanayake A."/>
            <person name="Kopke M."/>
        </authorList>
    </citation>
    <scope>NUCLEOTIDE SEQUENCE [LARGE SCALE GENOMIC DNA]</scope>
    <source>
        <strain evidence="8">DSM 10061</strain>
    </source>
</reference>
<dbReference type="PANTHER" id="PTHR43701:SF2">
    <property type="entry name" value="MEMBRANE TRANSPORTER PROTEIN YJNA-RELATED"/>
    <property type="match status" value="1"/>
</dbReference>
<evidence type="ECO:0000256" key="1">
    <source>
        <dbReference type="ARBA" id="ARBA00004141"/>
    </source>
</evidence>
<proteinExistence type="inferred from homology"/>
<dbReference type="Proteomes" id="UP000017590">
    <property type="component" value="Chromosome"/>
</dbReference>
<dbReference type="RefSeq" id="WP_199275865.1">
    <property type="nucleotide sequence ID" value="NC_022592.1"/>
</dbReference>
<keyword evidence="6" id="KW-1003">Cell membrane</keyword>
<evidence type="ECO:0000313" key="8">
    <source>
        <dbReference type="Proteomes" id="UP000017590"/>
    </source>
</evidence>
<evidence type="ECO:0000256" key="6">
    <source>
        <dbReference type="RuleBase" id="RU363041"/>
    </source>
</evidence>
<keyword evidence="8" id="KW-1185">Reference proteome</keyword>
<comment type="subcellular location">
    <subcellularLocation>
        <location evidence="6">Cell membrane</location>
        <topology evidence="6">Multi-pass membrane protein</topology>
    </subcellularLocation>
    <subcellularLocation>
        <location evidence="1">Membrane</location>
        <topology evidence="1">Multi-pass membrane protein</topology>
    </subcellularLocation>
</comment>
<keyword evidence="5 6" id="KW-0472">Membrane</keyword>
<feature type="transmembrane region" description="Helical" evidence="6">
    <location>
        <begin position="145"/>
        <end position="178"/>
    </location>
</feature>
<gene>
    <name evidence="7" type="ORF">CAETHG_2879</name>
</gene>
<sequence length="258" mass="27286">MKEGMMLAVQIILVMFIVGIALGFVGAGGSGFIISILTVIFGFTIHVSLGTALAAMIFSSISGAFSHYREGDAVLKVGLAVGIFGAIGSWTSSNFSAIIPASELKWMTSGMLYLSALILWIRMFIIEKRHSSQDKNSLPNGMSFWIRACGIGLVTGTISGLFGIGSACFIQIGLMFILGMSVRQSVGTTMMVIIPIALAGGAGYYHLGYLDIHLLIEVVVGTITGSYIGAKFTKRVPIPILKVAMLLVPITAATLLII</sequence>
<comment type="similarity">
    <text evidence="2 6">Belongs to the 4-toluene sulfonate uptake permease (TSUP) (TC 2.A.102) family.</text>
</comment>
<dbReference type="InterPro" id="IPR002781">
    <property type="entry name" value="TM_pro_TauE-like"/>
</dbReference>
<dbReference type="InterPro" id="IPR051598">
    <property type="entry name" value="TSUP/Inactive_protease-like"/>
</dbReference>
<protein>
    <recommendedName>
        <fullName evidence="6">Probable membrane transporter protein</fullName>
    </recommendedName>
</protein>
<evidence type="ECO:0000256" key="4">
    <source>
        <dbReference type="ARBA" id="ARBA00022989"/>
    </source>
</evidence>
<feature type="transmembrane region" description="Helical" evidence="6">
    <location>
        <begin position="7"/>
        <end position="26"/>
    </location>
</feature>
<feature type="transmembrane region" description="Helical" evidence="6">
    <location>
        <begin position="73"/>
        <end position="92"/>
    </location>
</feature>
<dbReference type="PANTHER" id="PTHR43701">
    <property type="entry name" value="MEMBRANE TRANSPORTER PROTEIN MJ0441-RELATED"/>
    <property type="match status" value="1"/>
</dbReference>
<evidence type="ECO:0000256" key="2">
    <source>
        <dbReference type="ARBA" id="ARBA00009142"/>
    </source>
</evidence>
<feature type="transmembrane region" description="Helical" evidence="6">
    <location>
        <begin position="184"/>
        <end position="205"/>
    </location>
</feature>
<feature type="transmembrane region" description="Helical" evidence="6">
    <location>
        <begin position="236"/>
        <end position="257"/>
    </location>
</feature>
<evidence type="ECO:0000313" key="7">
    <source>
        <dbReference type="EMBL" id="AGY77084.2"/>
    </source>
</evidence>
<evidence type="ECO:0000256" key="5">
    <source>
        <dbReference type="ARBA" id="ARBA00023136"/>
    </source>
</evidence>
<name>A0ABM5NXD2_9CLOT</name>
<dbReference type="Pfam" id="PF01925">
    <property type="entry name" value="TauE"/>
    <property type="match status" value="1"/>
</dbReference>
<evidence type="ECO:0000256" key="3">
    <source>
        <dbReference type="ARBA" id="ARBA00022692"/>
    </source>
</evidence>
<feature type="transmembrane region" description="Helical" evidence="6">
    <location>
        <begin position="32"/>
        <end position="61"/>
    </location>
</feature>
<accession>A0ABM5NXD2</accession>
<keyword evidence="4 6" id="KW-1133">Transmembrane helix</keyword>
<organism evidence="7 8">
    <name type="scientific">Clostridium autoethanogenum DSM 10061</name>
    <dbReference type="NCBI Taxonomy" id="1341692"/>
    <lineage>
        <taxon>Bacteria</taxon>
        <taxon>Bacillati</taxon>
        <taxon>Bacillota</taxon>
        <taxon>Clostridia</taxon>
        <taxon>Eubacteriales</taxon>
        <taxon>Clostridiaceae</taxon>
        <taxon>Clostridium</taxon>
    </lineage>
</organism>
<keyword evidence="3 6" id="KW-0812">Transmembrane</keyword>